<name>A0ABP6XEW3_9ACTN</name>
<keyword evidence="2" id="KW-0413">Isomerase</keyword>
<dbReference type="Proteomes" id="UP001500767">
    <property type="component" value="Unassembled WGS sequence"/>
</dbReference>
<dbReference type="PANTHER" id="PTHR12110">
    <property type="entry name" value="HYDROXYPYRUVATE ISOMERASE"/>
    <property type="match status" value="1"/>
</dbReference>
<dbReference type="InterPro" id="IPR013022">
    <property type="entry name" value="Xyl_isomerase-like_TIM-brl"/>
</dbReference>
<organism evidence="2 3">
    <name type="scientific">Microlunatus spumicola</name>
    <dbReference type="NCBI Taxonomy" id="81499"/>
    <lineage>
        <taxon>Bacteria</taxon>
        <taxon>Bacillati</taxon>
        <taxon>Actinomycetota</taxon>
        <taxon>Actinomycetes</taxon>
        <taxon>Propionibacteriales</taxon>
        <taxon>Propionibacteriaceae</taxon>
        <taxon>Microlunatus</taxon>
    </lineage>
</organism>
<keyword evidence="3" id="KW-1185">Reference proteome</keyword>
<feature type="domain" description="Xylose isomerase-like TIM barrel" evidence="1">
    <location>
        <begin position="72"/>
        <end position="212"/>
    </location>
</feature>
<dbReference type="InterPro" id="IPR050312">
    <property type="entry name" value="IolE/XylAMocC-like"/>
</dbReference>
<gene>
    <name evidence="2" type="ORF">GCM10022197_19620</name>
</gene>
<comment type="caution">
    <text evidence="2">The sequence shown here is derived from an EMBL/GenBank/DDBJ whole genome shotgun (WGS) entry which is preliminary data.</text>
</comment>
<proteinExistence type="predicted"/>
<dbReference type="Pfam" id="PF01261">
    <property type="entry name" value="AP_endonuc_2"/>
    <property type="match status" value="1"/>
</dbReference>
<dbReference type="RefSeq" id="WP_204910831.1">
    <property type="nucleotide sequence ID" value="NZ_BAAAYR010000002.1"/>
</dbReference>
<evidence type="ECO:0000313" key="3">
    <source>
        <dbReference type="Proteomes" id="UP001500767"/>
    </source>
</evidence>
<evidence type="ECO:0000259" key="1">
    <source>
        <dbReference type="Pfam" id="PF01261"/>
    </source>
</evidence>
<protein>
    <submittedName>
        <fullName evidence="2">Sugar phosphate isomerase/epimerase</fullName>
    </submittedName>
</protein>
<accession>A0ABP6XEW3</accession>
<dbReference type="InterPro" id="IPR036237">
    <property type="entry name" value="Xyl_isomerase-like_sf"/>
</dbReference>
<dbReference type="SUPFAM" id="SSF51658">
    <property type="entry name" value="Xylose isomerase-like"/>
    <property type="match status" value="1"/>
</dbReference>
<sequence length="246" mass="26170">MNDQLSVQLYTVREALDADMAGTLRRLADIGFTQVEPYGIADRPALVQGLAEAGLAAPTAHAHLVGEATPELFRLARELGVATLIDPFTPVARWQTREDVAALAAELNAAAQVAADHGLRVGYHNHEHELESVIDGVTALEVFAEHLDDAVVLEVDTYWVAAGGQDPVALLHRLGDRVTALHIKDGPATKDPVDQVAVGAGSMPVLEILRAAPDALRVIELDDSRGDRFAAVSDSHVWLTAHAGAV</sequence>
<dbReference type="GO" id="GO:0016853">
    <property type="term" value="F:isomerase activity"/>
    <property type="evidence" value="ECO:0007669"/>
    <property type="project" value="UniProtKB-KW"/>
</dbReference>
<dbReference type="EMBL" id="BAAAYR010000002">
    <property type="protein sequence ID" value="GAA3564107.1"/>
    <property type="molecule type" value="Genomic_DNA"/>
</dbReference>
<reference evidence="3" key="1">
    <citation type="journal article" date="2019" name="Int. J. Syst. Evol. Microbiol.">
        <title>The Global Catalogue of Microorganisms (GCM) 10K type strain sequencing project: providing services to taxonomists for standard genome sequencing and annotation.</title>
        <authorList>
            <consortium name="The Broad Institute Genomics Platform"/>
            <consortium name="The Broad Institute Genome Sequencing Center for Infectious Disease"/>
            <person name="Wu L."/>
            <person name="Ma J."/>
        </authorList>
    </citation>
    <scope>NUCLEOTIDE SEQUENCE [LARGE SCALE GENOMIC DNA]</scope>
    <source>
        <strain evidence="3">JCM 16540</strain>
    </source>
</reference>
<dbReference type="Gene3D" id="3.20.20.150">
    <property type="entry name" value="Divalent-metal-dependent TIM barrel enzymes"/>
    <property type="match status" value="1"/>
</dbReference>
<evidence type="ECO:0000313" key="2">
    <source>
        <dbReference type="EMBL" id="GAA3564107.1"/>
    </source>
</evidence>
<dbReference type="PANTHER" id="PTHR12110:SF41">
    <property type="entry name" value="INOSOSE DEHYDRATASE"/>
    <property type="match status" value="1"/>
</dbReference>